<feature type="domain" description="PBZ-type" evidence="2">
    <location>
        <begin position="97"/>
        <end position="121"/>
    </location>
</feature>
<dbReference type="Pfam" id="PF10283">
    <property type="entry name" value="zf-CCHH"/>
    <property type="match status" value="2"/>
</dbReference>
<dbReference type="PANTHER" id="PTHR21315">
    <property type="entry name" value="APRATAXIN AND PNK-LIKE FACTOR-RELATED"/>
    <property type="match status" value="1"/>
</dbReference>
<feature type="region of interest" description="Disordered" evidence="1">
    <location>
        <begin position="112"/>
        <end position="182"/>
    </location>
</feature>
<evidence type="ECO:0000313" key="3">
    <source>
        <dbReference type="EMBL" id="KAF7281407.1"/>
    </source>
</evidence>
<comment type="caution">
    <text evidence="3">The sequence shown here is derived from an EMBL/GenBank/DDBJ whole genome shotgun (WGS) entry which is preliminary data.</text>
</comment>
<dbReference type="Proteomes" id="UP000625711">
    <property type="component" value="Unassembled WGS sequence"/>
</dbReference>
<keyword evidence="4" id="KW-1185">Reference proteome</keyword>
<dbReference type="GO" id="GO:0035861">
    <property type="term" value="C:site of double-strand break"/>
    <property type="evidence" value="ECO:0007669"/>
    <property type="project" value="TreeGrafter"/>
</dbReference>
<evidence type="ECO:0000256" key="1">
    <source>
        <dbReference type="SAM" id="MobiDB-lite"/>
    </source>
</evidence>
<dbReference type="GO" id="GO:0005634">
    <property type="term" value="C:nucleus"/>
    <property type="evidence" value="ECO:0007669"/>
    <property type="project" value="TreeGrafter"/>
</dbReference>
<dbReference type="GO" id="GO:0006302">
    <property type="term" value="P:double-strand break repair"/>
    <property type="evidence" value="ECO:0007669"/>
    <property type="project" value="InterPro"/>
</dbReference>
<feature type="compositionally biased region" description="Polar residues" evidence="1">
    <location>
        <begin position="35"/>
        <end position="57"/>
    </location>
</feature>
<name>A0A834ILV0_RHYFE</name>
<feature type="region of interest" description="Disordered" evidence="1">
    <location>
        <begin position="20"/>
        <end position="57"/>
    </location>
</feature>
<reference evidence="3" key="1">
    <citation type="submission" date="2020-08" db="EMBL/GenBank/DDBJ databases">
        <title>Genome sequencing and assembly of the red palm weevil Rhynchophorus ferrugineus.</title>
        <authorList>
            <person name="Dias G.B."/>
            <person name="Bergman C.M."/>
            <person name="Manee M."/>
        </authorList>
    </citation>
    <scope>NUCLEOTIDE SEQUENCE</scope>
    <source>
        <strain evidence="3">AA-2017</strain>
        <tissue evidence="3">Whole larva</tissue>
    </source>
</reference>
<evidence type="ECO:0000259" key="2">
    <source>
        <dbReference type="Pfam" id="PF10283"/>
    </source>
</evidence>
<feature type="compositionally biased region" description="Basic and acidic residues" evidence="1">
    <location>
        <begin position="135"/>
        <end position="145"/>
    </location>
</feature>
<sequence length="202" mass="23658">MQTDIWKQTMNHHIHQNVKLENIEESTDNGETEQDSNMSLNNSTEEASANVASNSQPKVREKCWYGENCFRKNPAHKELYSHPGDDDYMLKADDNIPDCPYGASCYRKNITHRQQFRHPTKATNNGQTQRKRRPNREPASDHVSDDDYDYNDPFINDNSSDDFEPSDDDYTDSDWEDSGELVEELEERKRLLREAKRFTKPH</sequence>
<gene>
    <name evidence="3" type="ORF">GWI33_004789</name>
</gene>
<dbReference type="OrthoDB" id="10256774at2759"/>
<organism evidence="3 4">
    <name type="scientific">Rhynchophorus ferrugineus</name>
    <name type="common">Red palm weevil</name>
    <name type="synonym">Curculio ferrugineus</name>
    <dbReference type="NCBI Taxonomy" id="354439"/>
    <lineage>
        <taxon>Eukaryota</taxon>
        <taxon>Metazoa</taxon>
        <taxon>Ecdysozoa</taxon>
        <taxon>Arthropoda</taxon>
        <taxon>Hexapoda</taxon>
        <taxon>Insecta</taxon>
        <taxon>Pterygota</taxon>
        <taxon>Neoptera</taxon>
        <taxon>Endopterygota</taxon>
        <taxon>Coleoptera</taxon>
        <taxon>Polyphaga</taxon>
        <taxon>Cucujiformia</taxon>
        <taxon>Curculionidae</taxon>
        <taxon>Dryophthorinae</taxon>
        <taxon>Rhynchophorus</taxon>
    </lineage>
</organism>
<dbReference type="GO" id="GO:0003906">
    <property type="term" value="F:DNA-(apurinic or apyrimidinic site) endonuclease activity"/>
    <property type="evidence" value="ECO:0007669"/>
    <property type="project" value="InterPro"/>
</dbReference>
<feature type="domain" description="PBZ-type" evidence="2">
    <location>
        <begin position="60"/>
        <end position="85"/>
    </location>
</feature>
<dbReference type="PANTHER" id="PTHR21315:SF2">
    <property type="entry name" value="APRATAXIN AND PNK-LIKE FACTOR"/>
    <property type="match status" value="1"/>
</dbReference>
<dbReference type="InterPro" id="IPR039253">
    <property type="entry name" value="APLF"/>
</dbReference>
<dbReference type="EMBL" id="JAACXV010000242">
    <property type="protein sequence ID" value="KAF7281407.1"/>
    <property type="molecule type" value="Genomic_DNA"/>
</dbReference>
<dbReference type="AlphaFoldDB" id="A0A834ILV0"/>
<dbReference type="InterPro" id="IPR019406">
    <property type="entry name" value="APLF_PBZ"/>
</dbReference>
<evidence type="ECO:0000313" key="4">
    <source>
        <dbReference type="Proteomes" id="UP000625711"/>
    </source>
</evidence>
<feature type="compositionally biased region" description="Acidic residues" evidence="1">
    <location>
        <begin position="23"/>
        <end position="34"/>
    </location>
</feature>
<dbReference type="GO" id="GO:0008408">
    <property type="term" value="F:3'-5' exonuclease activity"/>
    <property type="evidence" value="ECO:0007669"/>
    <property type="project" value="InterPro"/>
</dbReference>
<feature type="compositionally biased region" description="Acidic residues" evidence="1">
    <location>
        <begin position="159"/>
        <end position="182"/>
    </location>
</feature>
<protein>
    <recommendedName>
        <fullName evidence="2">PBZ-type domain-containing protein</fullName>
    </recommendedName>
</protein>
<proteinExistence type="predicted"/>
<accession>A0A834ILV0</accession>